<evidence type="ECO:0000259" key="11">
    <source>
        <dbReference type="Pfam" id="PF02885"/>
    </source>
</evidence>
<evidence type="ECO:0000259" key="10">
    <source>
        <dbReference type="Pfam" id="PF00591"/>
    </source>
</evidence>
<reference evidence="12 13" key="1">
    <citation type="submission" date="2019-03" db="EMBL/GenBank/DDBJ databases">
        <title>Genomic Encyclopedia of Type Strains, Phase IV (KMG-IV): sequencing the most valuable type-strain genomes for metagenomic binning, comparative biology and taxonomic classification.</title>
        <authorList>
            <person name="Goeker M."/>
        </authorList>
    </citation>
    <scope>NUCLEOTIDE SEQUENCE [LARGE SCALE GENOMIC DNA]</scope>
    <source>
        <strain evidence="12 13">DSM 100055</strain>
    </source>
</reference>
<evidence type="ECO:0000256" key="7">
    <source>
        <dbReference type="ARBA" id="ARBA00052328"/>
    </source>
</evidence>
<name>A0AA46DZL0_9FUSO</name>
<feature type="binding site" evidence="9">
    <location>
        <position position="226"/>
    </location>
    <ligand>
        <name>Mg(2+)</name>
        <dbReference type="ChEBI" id="CHEBI:18420"/>
        <label>2</label>
    </ligand>
</feature>
<feature type="domain" description="Glycosyl transferase family 3" evidence="10">
    <location>
        <begin position="74"/>
        <end position="324"/>
    </location>
</feature>
<feature type="binding site" evidence="9">
    <location>
        <begin position="83"/>
        <end position="84"/>
    </location>
    <ligand>
        <name>5-phospho-alpha-D-ribose 1-diphosphate</name>
        <dbReference type="ChEBI" id="CHEBI:58017"/>
    </ligand>
</feature>
<comment type="cofactor">
    <cofactor evidence="9">
        <name>Mg(2+)</name>
        <dbReference type="ChEBI" id="CHEBI:18420"/>
    </cofactor>
    <text evidence="9">Binds 2 magnesium ions per monomer.</text>
</comment>
<dbReference type="PANTHER" id="PTHR43285:SF2">
    <property type="entry name" value="ANTHRANILATE PHOSPHORIBOSYLTRANSFERASE"/>
    <property type="match status" value="1"/>
</dbReference>
<dbReference type="InterPro" id="IPR005940">
    <property type="entry name" value="Anthranilate_Pribosyl_Tfrase"/>
</dbReference>
<feature type="binding site" evidence="9">
    <location>
        <position position="88"/>
    </location>
    <ligand>
        <name>5-phospho-alpha-D-ribose 1-diphosphate</name>
        <dbReference type="ChEBI" id="CHEBI:58017"/>
    </ligand>
</feature>
<feature type="binding site" evidence="9">
    <location>
        <position position="120"/>
    </location>
    <ligand>
        <name>5-phospho-alpha-D-ribose 1-diphosphate</name>
        <dbReference type="ChEBI" id="CHEBI:58017"/>
    </ligand>
</feature>
<dbReference type="AlphaFoldDB" id="A0AA46DZL0"/>
<evidence type="ECO:0000256" key="1">
    <source>
        <dbReference type="ARBA" id="ARBA00004907"/>
    </source>
</evidence>
<comment type="similarity">
    <text evidence="8">In the C-terminal section; belongs to the anthranilate phosphoribosyltransferase family.</text>
</comment>
<feature type="binding site" evidence="9">
    <location>
        <position position="226"/>
    </location>
    <ligand>
        <name>Mg(2+)</name>
        <dbReference type="ChEBI" id="CHEBI:18420"/>
        <label>1</label>
    </ligand>
</feature>
<feature type="binding site" evidence="9">
    <location>
        <position position="80"/>
    </location>
    <ligand>
        <name>5-phospho-alpha-D-ribose 1-diphosphate</name>
        <dbReference type="ChEBI" id="CHEBI:58017"/>
    </ligand>
</feature>
<dbReference type="SUPFAM" id="SSF47648">
    <property type="entry name" value="Nucleoside phosphorylase/phosphoribosyltransferase N-terminal domain"/>
    <property type="match status" value="1"/>
</dbReference>
<keyword evidence="2 9" id="KW-0028">Amino-acid biosynthesis</keyword>
<dbReference type="EMBL" id="SOBG01000002">
    <property type="protein sequence ID" value="TDT71869.1"/>
    <property type="molecule type" value="Genomic_DNA"/>
</dbReference>
<comment type="function">
    <text evidence="9">Catalyzes the transfer of the phosphoribosyl group of 5-phosphorylribose-1-pyrophosphate (PRPP) to anthranilate to yield N-(5'-phosphoribosyl)-anthranilate (PRA).</text>
</comment>
<dbReference type="FunFam" id="3.40.1030.10:FF:000002">
    <property type="entry name" value="Anthranilate phosphoribosyltransferase"/>
    <property type="match status" value="1"/>
</dbReference>
<keyword evidence="6 9" id="KW-0057">Aromatic amino acid biosynthesis</keyword>
<comment type="subunit">
    <text evidence="9">Homodimer.</text>
</comment>
<dbReference type="InterPro" id="IPR035902">
    <property type="entry name" value="Nuc_phospho_transferase"/>
</dbReference>
<dbReference type="HAMAP" id="MF_00211">
    <property type="entry name" value="TrpD"/>
    <property type="match status" value="1"/>
</dbReference>
<feature type="binding site" evidence="9">
    <location>
        <position position="92"/>
    </location>
    <ligand>
        <name>Mg(2+)</name>
        <dbReference type="ChEBI" id="CHEBI:18420"/>
        <label>1</label>
    </ligand>
</feature>
<sequence length="340" mass="37371">MIRKAIKKLFQKQDLSQEEMKQVMTEIMEGQVSEVLISAFLTALRMKGETADEITGGAYVMREKAEKVNISNEYTIDTCGTGGDGANTYNISTTVAFVAAAAGIKVVKHGNRSVSSKSGSADVLEKLGVNINLTPEEVKECVKNTSLGFMFAPNFHKAMKYAVPVRKELKERTIFNVLGPLTNPAFAKGQVLGVFDESLTEIIASALKNLGLERALVVYGMDKLDEISSCNNTKITELNNGEIQTYYISPKDFGMPLYDSCEIKGGTVEENANIIKELLQNKLKGAKYDILLLNAGAALYVGKKAENIREGVYLAKDIIESGKAFEKLNQFIEFTNKFKK</sequence>
<dbReference type="Gene3D" id="1.20.970.10">
    <property type="entry name" value="Transferase, Pyrimidine Nucleoside Phosphorylase, Chain C"/>
    <property type="match status" value="1"/>
</dbReference>
<dbReference type="Pfam" id="PF00591">
    <property type="entry name" value="Glycos_transf_3"/>
    <property type="match status" value="1"/>
</dbReference>
<dbReference type="GO" id="GO:0005829">
    <property type="term" value="C:cytosol"/>
    <property type="evidence" value="ECO:0007669"/>
    <property type="project" value="TreeGrafter"/>
</dbReference>
<gene>
    <name evidence="9" type="primary">trpD</name>
    <name evidence="12" type="ORF">EV215_0561</name>
</gene>
<dbReference type="SUPFAM" id="SSF52418">
    <property type="entry name" value="Nucleoside phosphorylase/phosphoribosyltransferase catalytic domain"/>
    <property type="match status" value="1"/>
</dbReference>
<comment type="similarity">
    <text evidence="9">Belongs to the anthranilate phosphoribosyltransferase family.</text>
</comment>
<comment type="pathway">
    <text evidence="1 9">Amino-acid biosynthesis; L-tryptophan biosynthesis; L-tryptophan from chorismate: step 2/5.</text>
</comment>
<protein>
    <recommendedName>
        <fullName evidence="9">Anthranilate phosphoribosyltransferase</fullName>
        <ecNumber evidence="9">2.4.2.18</ecNumber>
    </recommendedName>
</protein>
<dbReference type="Pfam" id="PF02885">
    <property type="entry name" value="Glycos_trans_3N"/>
    <property type="match status" value="1"/>
</dbReference>
<feature type="domain" description="Glycosyl transferase family 3 N-terminal" evidence="11">
    <location>
        <begin position="4"/>
        <end position="65"/>
    </location>
</feature>
<evidence type="ECO:0000256" key="2">
    <source>
        <dbReference type="ARBA" id="ARBA00022605"/>
    </source>
</evidence>
<organism evidence="12 13">
    <name type="scientific">Hypnocyclicus thermotrophus</name>
    <dbReference type="NCBI Taxonomy" id="1627895"/>
    <lineage>
        <taxon>Bacteria</taxon>
        <taxon>Fusobacteriati</taxon>
        <taxon>Fusobacteriota</taxon>
        <taxon>Fusobacteriia</taxon>
        <taxon>Fusobacteriales</taxon>
        <taxon>Fusobacteriaceae</taxon>
        <taxon>Hypnocyclicus</taxon>
    </lineage>
</organism>
<keyword evidence="4 9" id="KW-0808">Transferase</keyword>
<evidence type="ECO:0000256" key="3">
    <source>
        <dbReference type="ARBA" id="ARBA00022676"/>
    </source>
</evidence>
<keyword evidence="5 9" id="KW-0822">Tryptophan biosynthesis</keyword>
<keyword evidence="3 9" id="KW-0328">Glycosyltransferase</keyword>
<keyword evidence="9" id="KW-0460">Magnesium</keyword>
<dbReference type="GO" id="GO:0000287">
    <property type="term" value="F:magnesium ion binding"/>
    <property type="evidence" value="ECO:0007669"/>
    <property type="project" value="UniProtKB-UniRule"/>
</dbReference>
<dbReference type="Gene3D" id="3.40.1030.10">
    <property type="entry name" value="Nucleoside phosphorylase/phosphoribosyltransferase catalytic domain"/>
    <property type="match status" value="1"/>
</dbReference>
<evidence type="ECO:0000256" key="8">
    <source>
        <dbReference type="ARBA" id="ARBA00061188"/>
    </source>
</evidence>
<keyword evidence="13" id="KW-1185">Reference proteome</keyword>
<comment type="catalytic activity">
    <reaction evidence="7 9">
        <text>N-(5-phospho-beta-D-ribosyl)anthranilate + diphosphate = 5-phospho-alpha-D-ribose 1-diphosphate + anthranilate</text>
        <dbReference type="Rhea" id="RHEA:11768"/>
        <dbReference type="ChEBI" id="CHEBI:16567"/>
        <dbReference type="ChEBI" id="CHEBI:18277"/>
        <dbReference type="ChEBI" id="CHEBI:33019"/>
        <dbReference type="ChEBI" id="CHEBI:58017"/>
        <dbReference type="EC" id="2.4.2.18"/>
    </reaction>
</comment>
<dbReference type="GO" id="GO:0000162">
    <property type="term" value="P:L-tryptophan biosynthetic process"/>
    <property type="evidence" value="ECO:0007669"/>
    <property type="project" value="UniProtKB-UniRule"/>
</dbReference>
<evidence type="ECO:0000256" key="5">
    <source>
        <dbReference type="ARBA" id="ARBA00022822"/>
    </source>
</evidence>
<proteinExistence type="inferred from homology"/>
<evidence type="ECO:0000256" key="9">
    <source>
        <dbReference type="HAMAP-Rule" id="MF_00211"/>
    </source>
</evidence>
<evidence type="ECO:0000256" key="6">
    <source>
        <dbReference type="ARBA" id="ARBA00023141"/>
    </source>
</evidence>
<evidence type="ECO:0000256" key="4">
    <source>
        <dbReference type="ARBA" id="ARBA00022679"/>
    </source>
</evidence>
<comment type="caution">
    <text evidence="12">The sequence shown here is derived from an EMBL/GenBank/DDBJ whole genome shotgun (WGS) entry which is preliminary data.</text>
</comment>
<feature type="binding site" evidence="9">
    <location>
        <position position="80"/>
    </location>
    <ligand>
        <name>anthranilate</name>
        <dbReference type="ChEBI" id="CHEBI:16567"/>
        <label>1</label>
    </ligand>
</feature>
<evidence type="ECO:0000313" key="12">
    <source>
        <dbReference type="EMBL" id="TDT71869.1"/>
    </source>
</evidence>
<dbReference type="PANTHER" id="PTHR43285">
    <property type="entry name" value="ANTHRANILATE PHOSPHORIBOSYLTRANSFERASE"/>
    <property type="match status" value="1"/>
</dbReference>
<dbReference type="EC" id="2.4.2.18" evidence="9"/>
<feature type="binding site" evidence="9">
    <location>
        <position position="166"/>
    </location>
    <ligand>
        <name>anthranilate</name>
        <dbReference type="ChEBI" id="CHEBI:16567"/>
        <label>2</label>
    </ligand>
</feature>
<feature type="binding site" evidence="9">
    <location>
        <position position="111"/>
    </location>
    <ligand>
        <name>anthranilate</name>
        <dbReference type="ChEBI" id="CHEBI:16567"/>
        <label>1</label>
    </ligand>
</feature>
<keyword evidence="9" id="KW-0479">Metal-binding</keyword>
<accession>A0AA46DZL0</accession>
<feature type="binding site" evidence="9">
    <location>
        <position position="225"/>
    </location>
    <ligand>
        <name>Mg(2+)</name>
        <dbReference type="ChEBI" id="CHEBI:18420"/>
        <label>2</label>
    </ligand>
</feature>
<dbReference type="InterPro" id="IPR036320">
    <property type="entry name" value="Glycosyl_Trfase_fam3_N_dom_sf"/>
</dbReference>
<dbReference type="Proteomes" id="UP000294678">
    <property type="component" value="Unassembled WGS sequence"/>
</dbReference>
<dbReference type="InterPro" id="IPR017459">
    <property type="entry name" value="Glycosyl_Trfase_fam3_N_dom"/>
</dbReference>
<dbReference type="InterPro" id="IPR000312">
    <property type="entry name" value="Glycosyl_Trfase_fam3"/>
</dbReference>
<comment type="caution">
    <text evidence="9">Lacks conserved residue(s) required for the propagation of feature annotation.</text>
</comment>
<feature type="binding site" evidence="9">
    <location>
        <begin position="90"/>
        <end position="93"/>
    </location>
    <ligand>
        <name>5-phospho-alpha-D-ribose 1-diphosphate</name>
        <dbReference type="ChEBI" id="CHEBI:58017"/>
    </ligand>
</feature>
<dbReference type="RefSeq" id="WP_134112464.1">
    <property type="nucleotide sequence ID" value="NZ_SOBG01000002.1"/>
</dbReference>
<dbReference type="NCBIfam" id="TIGR01245">
    <property type="entry name" value="trpD"/>
    <property type="match status" value="1"/>
</dbReference>
<dbReference type="GO" id="GO:0004048">
    <property type="term" value="F:anthranilate phosphoribosyltransferase activity"/>
    <property type="evidence" value="ECO:0007669"/>
    <property type="project" value="UniProtKB-UniRule"/>
</dbReference>
<feature type="binding site" evidence="9">
    <location>
        <begin position="108"/>
        <end position="116"/>
    </location>
    <ligand>
        <name>5-phospho-alpha-D-ribose 1-diphosphate</name>
        <dbReference type="ChEBI" id="CHEBI:58017"/>
    </ligand>
</feature>
<evidence type="ECO:0000313" key="13">
    <source>
        <dbReference type="Proteomes" id="UP000294678"/>
    </source>
</evidence>